<keyword evidence="2" id="KW-1185">Reference proteome</keyword>
<protein>
    <submittedName>
        <fullName evidence="1">Uncharacterized protein</fullName>
    </submittedName>
</protein>
<dbReference type="Proteomes" id="UP000199533">
    <property type="component" value="Unassembled WGS sequence"/>
</dbReference>
<dbReference type="AlphaFoldDB" id="A0A1I4A6Y3"/>
<accession>A0A1I4A6Y3</accession>
<dbReference type="RefSeq" id="WP_090698424.1">
    <property type="nucleotide sequence ID" value="NZ_FOSP01000008.1"/>
</dbReference>
<gene>
    <name evidence="1" type="ORF">SAMN05216302_100855</name>
</gene>
<dbReference type="STRING" id="52441.SAMN05216302_100855"/>
<sequence>MAQVLNTEADKAEQIFEAQAILAVAEAGANALKIIGQVANIVEGQRAIKLELAGDAIEVKKAIAKESFRLFYCRMVKLRLRVSLAK</sequence>
<dbReference type="EMBL" id="FOSP01000008">
    <property type="protein sequence ID" value="SFK52093.1"/>
    <property type="molecule type" value="Genomic_DNA"/>
</dbReference>
<evidence type="ECO:0000313" key="1">
    <source>
        <dbReference type="EMBL" id="SFK52093.1"/>
    </source>
</evidence>
<proteinExistence type="predicted"/>
<organism evidence="1 2">
    <name type="scientific">Nitrosomonas aestuarii</name>
    <dbReference type="NCBI Taxonomy" id="52441"/>
    <lineage>
        <taxon>Bacteria</taxon>
        <taxon>Pseudomonadati</taxon>
        <taxon>Pseudomonadota</taxon>
        <taxon>Betaproteobacteria</taxon>
        <taxon>Nitrosomonadales</taxon>
        <taxon>Nitrosomonadaceae</taxon>
        <taxon>Nitrosomonas</taxon>
    </lineage>
</organism>
<evidence type="ECO:0000313" key="2">
    <source>
        <dbReference type="Proteomes" id="UP000199533"/>
    </source>
</evidence>
<name>A0A1I4A6Y3_9PROT</name>
<reference evidence="2" key="1">
    <citation type="submission" date="2016-10" db="EMBL/GenBank/DDBJ databases">
        <authorList>
            <person name="Varghese N."/>
            <person name="Submissions S."/>
        </authorList>
    </citation>
    <scope>NUCLEOTIDE SEQUENCE [LARGE SCALE GENOMIC DNA]</scope>
    <source>
        <strain evidence="2">Nm69</strain>
    </source>
</reference>